<comment type="caution">
    <text evidence="1">The sequence shown here is derived from an EMBL/GenBank/DDBJ whole genome shotgun (WGS) entry which is preliminary data.</text>
</comment>
<keyword evidence="2" id="KW-1185">Reference proteome</keyword>
<sequence>MNTITSFFAVATLLKIVSGNIETQDVEQIRIRTRRFTGGHTMTVQPHLFTVSIEYSWKYVCTGSIITDRIILTAASCIVQKWYNKLTVRVGSAHIGIHGTSYRVDKISSHPQFIYSSQINDAALLWLNESINYKLTKAIPISLFDQFEKVVLGSQGLSYGWNIIKNDENHLEGDLMVTNVRIVQTKKCAERLLDKKSIRRVMRGKICAYSSEAGMCSKDIGGPLVVNGLQAGIAITDRNCSTLPSTLAYMEISHIRDWISNEIVALSDSREPPVKLYPLSIQEIDSNRELQGKSISFEKVPFLVSILTIVGNILTCTGTIIGPSYVLTSTRCSSAGKSTFYVRSGSGNWTHGGQKHIIVDARWHYDYRVKNLTQSSNDIAILQVEPPFSFSKTTKMVELVKKDHVAHYGTPATIYGWDSKIDEARRSNRRRIKGLQSLDLRVIDNDECGGLLRNQDSLSDAGQICASNRMGICIGPLGAPLMVGERQIGILAWNNENCADYRFPGVFTDVAAYKNWIDSQISYEYIKNDELR</sequence>
<dbReference type="Proteomes" id="UP001239111">
    <property type="component" value="Chromosome 4"/>
</dbReference>
<gene>
    <name evidence="1" type="ORF">QAD02_009083</name>
</gene>
<protein>
    <submittedName>
        <fullName evidence="1">Uncharacterized protein</fullName>
    </submittedName>
</protein>
<accession>A0ACC2N8A5</accession>
<proteinExistence type="predicted"/>
<evidence type="ECO:0000313" key="2">
    <source>
        <dbReference type="Proteomes" id="UP001239111"/>
    </source>
</evidence>
<organism evidence="1 2">
    <name type="scientific">Eretmocerus hayati</name>
    <dbReference type="NCBI Taxonomy" id="131215"/>
    <lineage>
        <taxon>Eukaryota</taxon>
        <taxon>Metazoa</taxon>
        <taxon>Ecdysozoa</taxon>
        <taxon>Arthropoda</taxon>
        <taxon>Hexapoda</taxon>
        <taxon>Insecta</taxon>
        <taxon>Pterygota</taxon>
        <taxon>Neoptera</taxon>
        <taxon>Endopterygota</taxon>
        <taxon>Hymenoptera</taxon>
        <taxon>Apocrita</taxon>
        <taxon>Proctotrupomorpha</taxon>
        <taxon>Chalcidoidea</taxon>
        <taxon>Aphelinidae</taxon>
        <taxon>Aphelininae</taxon>
        <taxon>Eretmocerus</taxon>
    </lineage>
</organism>
<dbReference type="EMBL" id="CM056744">
    <property type="protein sequence ID" value="KAJ8667420.1"/>
    <property type="molecule type" value="Genomic_DNA"/>
</dbReference>
<evidence type="ECO:0000313" key="1">
    <source>
        <dbReference type="EMBL" id="KAJ8667420.1"/>
    </source>
</evidence>
<reference evidence="1" key="1">
    <citation type="submission" date="2023-04" db="EMBL/GenBank/DDBJ databases">
        <title>A chromosome-level genome assembly of the parasitoid wasp Eretmocerus hayati.</title>
        <authorList>
            <person name="Zhong Y."/>
            <person name="Liu S."/>
            <person name="Liu Y."/>
        </authorList>
    </citation>
    <scope>NUCLEOTIDE SEQUENCE</scope>
    <source>
        <strain evidence="1">ZJU_SS_LIU_2023</strain>
    </source>
</reference>
<name>A0ACC2N8A5_9HYME</name>